<organism evidence="10 11">
    <name type="scientific">Candidatus Spyradosoma merdigallinarum</name>
    <dbReference type="NCBI Taxonomy" id="2840950"/>
    <lineage>
        <taxon>Bacteria</taxon>
        <taxon>Pseudomonadati</taxon>
        <taxon>Verrucomicrobiota</taxon>
        <taxon>Opitutia</taxon>
        <taxon>Opitutia incertae sedis</taxon>
        <taxon>Candidatus Spyradosoma</taxon>
    </lineage>
</organism>
<evidence type="ECO:0000313" key="11">
    <source>
        <dbReference type="Proteomes" id="UP000886812"/>
    </source>
</evidence>
<evidence type="ECO:0000256" key="5">
    <source>
        <dbReference type="ARBA" id="ARBA00022989"/>
    </source>
</evidence>
<evidence type="ECO:0000256" key="6">
    <source>
        <dbReference type="ARBA" id="ARBA00023136"/>
    </source>
</evidence>
<feature type="transmembrane region" description="Helical" evidence="7">
    <location>
        <begin position="270"/>
        <end position="293"/>
    </location>
</feature>
<feature type="transmembrane region" description="Helical" evidence="7">
    <location>
        <begin position="313"/>
        <end position="342"/>
    </location>
</feature>
<evidence type="ECO:0000259" key="9">
    <source>
        <dbReference type="Pfam" id="PF12704"/>
    </source>
</evidence>
<reference evidence="10" key="2">
    <citation type="journal article" date="2021" name="PeerJ">
        <title>Extensive microbial diversity within the chicken gut microbiome revealed by metagenomics and culture.</title>
        <authorList>
            <person name="Gilroy R."/>
            <person name="Ravi A."/>
            <person name="Getino M."/>
            <person name="Pursley I."/>
            <person name="Horton D.L."/>
            <person name="Alikhan N.F."/>
            <person name="Baker D."/>
            <person name="Gharbi K."/>
            <person name="Hall N."/>
            <person name="Watson M."/>
            <person name="Adriaenssens E.M."/>
            <person name="Foster-Nyarko E."/>
            <person name="Jarju S."/>
            <person name="Secka A."/>
            <person name="Antonio M."/>
            <person name="Oren A."/>
            <person name="Chaudhuri R.R."/>
            <person name="La Ragione R."/>
            <person name="Hildebrand F."/>
            <person name="Pallen M.J."/>
        </authorList>
    </citation>
    <scope>NUCLEOTIDE SEQUENCE</scope>
    <source>
        <strain evidence="10">10669</strain>
    </source>
</reference>
<comment type="caution">
    <text evidence="10">The sequence shown here is derived from an EMBL/GenBank/DDBJ whole genome shotgun (WGS) entry which is preliminary data.</text>
</comment>
<protein>
    <submittedName>
        <fullName evidence="10">ABC transporter permease</fullName>
    </submittedName>
</protein>
<comment type="subcellular location">
    <subcellularLocation>
        <location evidence="1">Cell membrane</location>
        <topology evidence="1">Multi-pass membrane protein</topology>
    </subcellularLocation>
</comment>
<dbReference type="GO" id="GO:0044874">
    <property type="term" value="P:lipoprotein localization to outer membrane"/>
    <property type="evidence" value="ECO:0007669"/>
    <property type="project" value="TreeGrafter"/>
</dbReference>
<keyword evidence="3" id="KW-1003">Cell membrane</keyword>
<dbReference type="InterPro" id="IPR051447">
    <property type="entry name" value="Lipoprotein-release_system"/>
</dbReference>
<evidence type="ECO:0000259" key="8">
    <source>
        <dbReference type="Pfam" id="PF02687"/>
    </source>
</evidence>
<keyword evidence="4 7" id="KW-0812">Transmembrane</keyword>
<evidence type="ECO:0000256" key="7">
    <source>
        <dbReference type="SAM" id="Phobius"/>
    </source>
</evidence>
<accession>A0A9D1NJP8</accession>
<evidence type="ECO:0000256" key="3">
    <source>
        <dbReference type="ARBA" id="ARBA00022475"/>
    </source>
</evidence>
<dbReference type="Proteomes" id="UP000886812">
    <property type="component" value="Unassembled WGS sequence"/>
</dbReference>
<sequence length="412" mass="45103">MPWSVYLALKQLFPPGKRFPAFALVSVIGVAVGVCALLVVQTVMNGFSQEHRENIQRMYGHEIVRGANGRPLSGYKPLEERLLAVPGVVAAAPFAEGQVMVKNGNVPALPFVRGIHLELEDKVVPVRRLIVAGSLDELDDDRVILGDRLAAALGIRALGEKIEVYSPTMVDELNDDQVPLPVELEVCGVFRSGYVPADENTMIVSLRRMQDLYGLGGAVHGIRLRLADPEKAVELLPAISRALPRNAEAIPWMYVNFNFLEAIRFEKSMLFFLMFIITIVASFSIASTLFSAVVKRSREIGIIGALGGRPRQILTIFAAQGLFVGVIGYGFGCALTFLVVACRNEIVKFINNLFGSGEMVAQMYMFREIPVHYNANDFLLAALFTVVTTTVAGLVPAVWAARKKPAEAMREA</sequence>
<evidence type="ECO:0000256" key="2">
    <source>
        <dbReference type="ARBA" id="ARBA00005236"/>
    </source>
</evidence>
<dbReference type="EMBL" id="DVOG01000080">
    <property type="protein sequence ID" value="HIV04131.1"/>
    <property type="molecule type" value="Genomic_DNA"/>
</dbReference>
<dbReference type="PANTHER" id="PTHR30489">
    <property type="entry name" value="LIPOPROTEIN-RELEASING SYSTEM TRANSMEMBRANE PROTEIN LOLE"/>
    <property type="match status" value="1"/>
</dbReference>
<feature type="transmembrane region" description="Helical" evidence="7">
    <location>
        <begin position="378"/>
        <end position="401"/>
    </location>
</feature>
<dbReference type="Pfam" id="PF12704">
    <property type="entry name" value="MacB_PCD"/>
    <property type="match status" value="1"/>
</dbReference>
<dbReference type="Pfam" id="PF02687">
    <property type="entry name" value="FtsX"/>
    <property type="match status" value="1"/>
</dbReference>
<dbReference type="AlphaFoldDB" id="A0A9D1NJP8"/>
<dbReference type="InterPro" id="IPR025857">
    <property type="entry name" value="MacB_PCD"/>
</dbReference>
<reference evidence="10" key="1">
    <citation type="submission" date="2020-10" db="EMBL/GenBank/DDBJ databases">
        <authorList>
            <person name="Gilroy R."/>
        </authorList>
    </citation>
    <scope>NUCLEOTIDE SEQUENCE</scope>
    <source>
        <strain evidence="10">10669</strain>
    </source>
</reference>
<comment type="similarity">
    <text evidence="2">Belongs to the ABC-4 integral membrane protein family. LolC/E subfamily.</text>
</comment>
<dbReference type="PANTHER" id="PTHR30489:SF0">
    <property type="entry name" value="LIPOPROTEIN-RELEASING SYSTEM TRANSMEMBRANE PROTEIN LOLE"/>
    <property type="match status" value="1"/>
</dbReference>
<evidence type="ECO:0000256" key="1">
    <source>
        <dbReference type="ARBA" id="ARBA00004651"/>
    </source>
</evidence>
<gene>
    <name evidence="10" type="ORF">IAC75_03140</name>
</gene>
<proteinExistence type="inferred from homology"/>
<dbReference type="InterPro" id="IPR003838">
    <property type="entry name" value="ABC3_permease_C"/>
</dbReference>
<evidence type="ECO:0000256" key="4">
    <source>
        <dbReference type="ARBA" id="ARBA00022692"/>
    </source>
</evidence>
<feature type="transmembrane region" description="Helical" evidence="7">
    <location>
        <begin position="20"/>
        <end position="40"/>
    </location>
</feature>
<keyword evidence="6 7" id="KW-0472">Membrane</keyword>
<feature type="domain" description="ABC3 transporter permease C-terminal" evidence="8">
    <location>
        <begin position="271"/>
        <end position="404"/>
    </location>
</feature>
<evidence type="ECO:0000313" key="10">
    <source>
        <dbReference type="EMBL" id="HIV04131.1"/>
    </source>
</evidence>
<name>A0A9D1NJP8_9BACT</name>
<dbReference type="GO" id="GO:0098797">
    <property type="term" value="C:plasma membrane protein complex"/>
    <property type="evidence" value="ECO:0007669"/>
    <property type="project" value="TreeGrafter"/>
</dbReference>
<feature type="domain" description="MacB-like periplasmic core" evidence="9">
    <location>
        <begin position="24"/>
        <end position="235"/>
    </location>
</feature>
<keyword evidence="5 7" id="KW-1133">Transmembrane helix</keyword>